<proteinExistence type="predicted"/>
<keyword evidence="2" id="KW-0812">Transmembrane</keyword>
<name>M2QFW7_CERS8</name>
<reference evidence="3 4" key="1">
    <citation type="journal article" date="2012" name="Proc. Natl. Acad. Sci. U.S.A.">
        <title>Comparative genomics of Ceriporiopsis subvermispora and Phanerochaete chrysosporium provide insight into selective ligninolysis.</title>
        <authorList>
            <person name="Fernandez-Fueyo E."/>
            <person name="Ruiz-Duenas F.J."/>
            <person name="Ferreira P."/>
            <person name="Floudas D."/>
            <person name="Hibbett D.S."/>
            <person name="Canessa P."/>
            <person name="Larrondo L.F."/>
            <person name="James T.Y."/>
            <person name="Seelenfreund D."/>
            <person name="Lobos S."/>
            <person name="Polanco R."/>
            <person name="Tello M."/>
            <person name="Honda Y."/>
            <person name="Watanabe T."/>
            <person name="Watanabe T."/>
            <person name="Ryu J.S."/>
            <person name="Kubicek C.P."/>
            <person name="Schmoll M."/>
            <person name="Gaskell J."/>
            <person name="Hammel K.E."/>
            <person name="St John F.J."/>
            <person name="Vanden Wymelenberg A."/>
            <person name="Sabat G."/>
            <person name="Splinter BonDurant S."/>
            <person name="Syed K."/>
            <person name="Yadav J.S."/>
            <person name="Doddapaneni H."/>
            <person name="Subramanian V."/>
            <person name="Lavin J.L."/>
            <person name="Oguiza J.A."/>
            <person name="Perez G."/>
            <person name="Pisabarro A.G."/>
            <person name="Ramirez L."/>
            <person name="Santoyo F."/>
            <person name="Master E."/>
            <person name="Coutinho P.M."/>
            <person name="Henrissat B."/>
            <person name="Lombard V."/>
            <person name="Magnuson J.K."/>
            <person name="Kuees U."/>
            <person name="Hori C."/>
            <person name="Igarashi K."/>
            <person name="Samejima M."/>
            <person name="Held B.W."/>
            <person name="Barry K.W."/>
            <person name="LaButti K.M."/>
            <person name="Lapidus A."/>
            <person name="Lindquist E.A."/>
            <person name="Lucas S.M."/>
            <person name="Riley R."/>
            <person name="Salamov A.A."/>
            <person name="Hoffmeister D."/>
            <person name="Schwenk D."/>
            <person name="Hadar Y."/>
            <person name="Yarden O."/>
            <person name="de Vries R.P."/>
            <person name="Wiebenga A."/>
            <person name="Stenlid J."/>
            <person name="Eastwood D."/>
            <person name="Grigoriev I.V."/>
            <person name="Berka R.M."/>
            <person name="Blanchette R.A."/>
            <person name="Kersten P."/>
            <person name="Martinez A.T."/>
            <person name="Vicuna R."/>
            <person name="Cullen D."/>
        </authorList>
    </citation>
    <scope>NUCLEOTIDE SEQUENCE [LARGE SCALE GENOMIC DNA]</scope>
    <source>
        <strain evidence="3 4">B</strain>
    </source>
</reference>
<dbReference type="Proteomes" id="UP000016930">
    <property type="component" value="Unassembled WGS sequence"/>
</dbReference>
<dbReference type="STRING" id="914234.M2QFW7"/>
<evidence type="ECO:0000256" key="2">
    <source>
        <dbReference type="SAM" id="Phobius"/>
    </source>
</evidence>
<dbReference type="OrthoDB" id="3364069at2759"/>
<feature type="region of interest" description="Disordered" evidence="1">
    <location>
        <begin position="1"/>
        <end position="113"/>
    </location>
</feature>
<feature type="transmembrane region" description="Helical" evidence="2">
    <location>
        <begin position="429"/>
        <end position="449"/>
    </location>
</feature>
<protein>
    <submittedName>
        <fullName evidence="3">Uncharacterized protein</fullName>
    </submittedName>
</protein>
<feature type="transmembrane region" description="Helical" evidence="2">
    <location>
        <begin position="127"/>
        <end position="153"/>
    </location>
</feature>
<feature type="compositionally biased region" description="Basic and acidic residues" evidence="1">
    <location>
        <begin position="23"/>
        <end position="33"/>
    </location>
</feature>
<evidence type="ECO:0000313" key="4">
    <source>
        <dbReference type="Proteomes" id="UP000016930"/>
    </source>
</evidence>
<evidence type="ECO:0000256" key="1">
    <source>
        <dbReference type="SAM" id="MobiDB-lite"/>
    </source>
</evidence>
<feature type="region of interest" description="Disordered" evidence="1">
    <location>
        <begin position="293"/>
        <end position="343"/>
    </location>
</feature>
<dbReference type="HOGENOM" id="CLU_022490_1_0_1"/>
<keyword evidence="2" id="KW-1133">Transmembrane helix</keyword>
<organism evidence="3 4">
    <name type="scientific">Ceriporiopsis subvermispora (strain B)</name>
    <name type="common">White-rot fungus</name>
    <name type="synonym">Gelatoporia subvermispora</name>
    <dbReference type="NCBI Taxonomy" id="914234"/>
    <lineage>
        <taxon>Eukaryota</taxon>
        <taxon>Fungi</taxon>
        <taxon>Dikarya</taxon>
        <taxon>Basidiomycota</taxon>
        <taxon>Agaricomycotina</taxon>
        <taxon>Agaricomycetes</taxon>
        <taxon>Polyporales</taxon>
        <taxon>Gelatoporiaceae</taxon>
        <taxon>Gelatoporia</taxon>
    </lineage>
</organism>
<evidence type="ECO:0000313" key="3">
    <source>
        <dbReference type="EMBL" id="EMD30900.1"/>
    </source>
</evidence>
<keyword evidence="2" id="KW-0472">Membrane</keyword>
<dbReference type="AlphaFoldDB" id="M2QFW7"/>
<feature type="transmembrane region" description="Helical" evidence="2">
    <location>
        <begin position="461"/>
        <end position="483"/>
    </location>
</feature>
<dbReference type="EMBL" id="KB445829">
    <property type="protein sequence ID" value="EMD30900.1"/>
    <property type="molecule type" value="Genomic_DNA"/>
</dbReference>
<feature type="compositionally biased region" description="Low complexity" evidence="1">
    <location>
        <begin position="58"/>
        <end position="74"/>
    </location>
</feature>
<feature type="transmembrane region" description="Helical" evidence="2">
    <location>
        <begin position="395"/>
        <end position="417"/>
    </location>
</feature>
<feature type="compositionally biased region" description="Acidic residues" evidence="1">
    <location>
        <begin position="100"/>
        <end position="110"/>
    </location>
</feature>
<gene>
    <name evidence="3" type="ORF">CERSUDRAFT_120242</name>
</gene>
<keyword evidence="4" id="KW-1185">Reference proteome</keyword>
<accession>M2QFW7</accession>
<sequence>MSVQQKIQAAISPWKRLGLRGSDTSKRPQGAERETDENEELGRRPLLQVPPAAQYSYGATASTSPGPSSARTSPEGFRRNSLLGRVPEEEPIADAYGPLEGDDAAEDDDAWSSNERALSQREYTRKVLLYTFVPLSSLLVFVGLSVLHQVVWREPDRSSPPDPRYFPSPLPELLVSASLWSLSHLLRVPLFNLVSALVLSPYLTPLLFNALYVLLSELLRLSTLPLLHVRHQMAFPLPTWQDPVFHRVWWLALGWALTEAVVGIAQGYDQIALYRSTPPADGTAPEILARWREADSRSSSNGSRAGKDGRRSAESLPLSPRNGPVLEEPSTVQNGVSGKNERRAQRLEEAVRTAVERDLDMLVSLKEREELEEIYGIPVIDIPVFVSCLQRIDSFLLSLGITLIISAAYLRSALAFPDIDLPRIYTNRAFTIAFPLILLLRLFLALLHTPPTLPQIGVHTTAYVGLLVGLGSVFAGLGLWGALS</sequence>